<name>A0A1I3M0V2_9RHOB</name>
<dbReference type="Proteomes" id="UP000199630">
    <property type="component" value="Unassembled WGS sequence"/>
</dbReference>
<evidence type="ECO:0000313" key="2">
    <source>
        <dbReference type="Proteomes" id="UP000199630"/>
    </source>
</evidence>
<reference evidence="2" key="1">
    <citation type="submission" date="2016-10" db="EMBL/GenBank/DDBJ databases">
        <authorList>
            <person name="Varghese N."/>
            <person name="Submissions S."/>
        </authorList>
    </citation>
    <scope>NUCLEOTIDE SEQUENCE [LARGE SCALE GENOMIC DNA]</scope>
    <source>
        <strain evidence="2">DSM 26471</strain>
    </source>
</reference>
<proteinExistence type="predicted"/>
<protein>
    <recommendedName>
        <fullName evidence="3">Cold shock protein, CspA family</fullName>
    </recommendedName>
</protein>
<dbReference type="EMBL" id="FORH01000001">
    <property type="protein sequence ID" value="SFI90588.1"/>
    <property type="molecule type" value="Genomic_DNA"/>
</dbReference>
<dbReference type="STRING" id="588602.SAMN04487991_1207"/>
<gene>
    <name evidence="1" type="ORF">SAMN04487991_1207</name>
</gene>
<dbReference type="AlphaFoldDB" id="A0A1I3M0V2"/>
<accession>A0A1I3M0V2</accession>
<sequence length="85" mass="9200">MMDGIVLWVDAESDKAMIWCSDHGDLAYVSSAEALVGTTTMPEVGTMVSIKTRIVNGIRFCYQLTPLQRNAAPELAQALRNIAAA</sequence>
<evidence type="ECO:0008006" key="3">
    <source>
        <dbReference type="Google" id="ProtNLM"/>
    </source>
</evidence>
<keyword evidence="2" id="KW-1185">Reference proteome</keyword>
<evidence type="ECO:0000313" key="1">
    <source>
        <dbReference type="EMBL" id="SFI90588.1"/>
    </source>
</evidence>
<organism evidence="1 2">
    <name type="scientific">Celeribacter neptunius</name>
    <dbReference type="NCBI Taxonomy" id="588602"/>
    <lineage>
        <taxon>Bacteria</taxon>
        <taxon>Pseudomonadati</taxon>
        <taxon>Pseudomonadota</taxon>
        <taxon>Alphaproteobacteria</taxon>
        <taxon>Rhodobacterales</taxon>
        <taxon>Roseobacteraceae</taxon>
        <taxon>Celeribacter</taxon>
    </lineage>
</organism>